<dbReference type="EMBL" id="JAFJMO010000010">
    <property type="protein sequence ID" value="KAJ8265566.1"/>
    <property type="molecule type" value="Genomic_DNA"/>
</dbReference>
<evidence type="ECO:0000256" key="5">
    <source>
        <dbReference type="SAM" id="Phobius"/>
    </source>
</evidence>
<sequence length="360" mass="39703">MARYRRWSDGRGDLGTGEHGHGPCRRIKAALHYLWDAYSKPAPDTFREGLTLLGLCTIVAAVTGGLLFRWMSQILLYDQLPSTTAAVLYSVAALFLLPLVHPLRCALTLVLPSLGTKQGRKLIVSTAAMLLVFNVVPNIGTNVITVAHGLKCTAGGLAQSLIHSSELVNTAKGDLVKEARLASSKLVDSFKGFDHDTNINVSEVKQRFVDVIKTAEPLLLDLPSTSISITVHYKVQTHSPITDFFCNACSRTDMVNFKREYPWNFGLVPDGCALQLSEPDEGVTAMLGLLYLLAYSMVLLEVYARRARRKVSASFFPGQERKRTDFIFKKILARQEKLKGGISFIQTVHKSGFCKPETSD</sequence>
<feature type="transmembrane region" description="Helical" evidence="5">
    <location>
        <begin position="122"/>
        <end position="140"/>
    </location>
</feature>
<dbReference type="AlphaFoldDB" id="A0A9Q1HW86"/>
<keyword evidence="8" id="KW-1185">Reference proteome</keyword>
<dbReference type="PANTHER" id="PTHR21041:SF3">
    <property type="entry name" value="OSTEOCLAST STIMULATORY TRANSMEMBRANE PROTEIN"/>
    <property type="match status" value="1"/>
</dbReference>
<dbReference type="Proteomes" id="UP001152803">
    <property type="component" value="Unassembled WGS sequence"/>
</dbReference>
<evidence type="ECO:0000256" key="2">
    <source>
        <dbReference type="ARBA" id="ARBA00022692"/>
    </source>
</evidence>
<dbReference type="Pfam" id="PF07782">
    <property type="entry name" value="DC_STAMP"/>
    <property type="match status" value="1"/>
</dbReference>
<dbReference type="GO" id="GO:0016020">
    <property type="term" value="C:membrane"/>
    <property type="evidence" value="ECO:0007669"/>
    <property type="project" value="UniProtKB-SubCell"/>
</dbReference>
<reference evidence="7" key="1">
    <citation type="journal article" date="2023" name="Science">
        <title>Genome structures resolve the early diversification of teleost fishes.</title>
        <authorList>
            <person name="Parey E."/>
            <person name="Louis A."/>
            <person name="Montfort J."/>
            <person name="Bouchez O."/>
            <person name="Roques C."/>
            <person name="Iampietro C."/>
            <person name="Lluch J."/>
            <person name="Castinel A."/>
            <person name="Donnadieu C."/>
            <person name="Desvignes T."/>
            <person name="Floi Bucao C."/>
            <person name="Jouanno E."/>
            <person name="Wen M."/>
            <person name="Mejri S."/>
            <person name="Dirks R."/>
            <person name="Jansen H."/>
            <person name="Henkel C."/>
            <person name="Chen W.J."/>
            <person name="Zahm M."/>
            <person name="Cabau C."/>
            <person name="Klopp C."/>
            <person name="Thompson A.W."/>
            <person name="Robinson-Rechavi M."/>
            <person name="Braasch I."/>
            <person name="Lecointre G."/>
            <person name="Bobe J."/>
            <person name="Postlethwait J.H."/>
            <person name="Berthelot C."/>
            <person name="Roest Crollius H."/>
            <person name="Guiguen Y."/>
        </authorList>
    </citation>
    <scope>NUCLEOTIDE SEQUENCE</scope>
    <source>
        <strain evidence="7">Concon-B</strain>
    </source>
</reference>
<keyword evidence="4 5" id="KW-0472">Membrane</keyword>
<keyword evidence="2 5" id="KW-0812">Transmembrane</keyword>
<feature type="transmembrane region" description="Helical" evidence="5">
    <location>
        <begin position="49"/>
        <end position="68"/>
    </location>
</feature>
<comment type="caution">
    <text evidence="7">The sequence shown here is derived from an EMBL/GenBank/DDBJ whole genome shotgun (WGS) entry which is preliminary data.</text>
</comment>
<feature type="transmembrane region" description="Helical" evidence="5">
    <location>
        <begin position="283"/>
        <end position="304"/>
    </location>
</feature>
<evidence type="ECO:0000313" key="7">
    <source>
        <dbReference type="EMBL" id="KAJ8265566.1"/>
    </source>
</evidence>
<dbReference type="InterPro" id="IPR051856">
    <property type="entry name" value="CSR-E3_Ligase_Protein"/>
</dbReference>
<evidence type="ECO:0000256" key="1">
    <source>
        <dbReference type="ARBA" id="ARBA00004141"/>
    </source>
</evidence>
<gene>
    <name evidence="7" type="ORF">COCON_G00146650</name>
</gene>
<evidence type="ECO:0000256" key="3">
    <source>
        <dbReference type="ARBA" id="ARBA00022989"/>
    </source>
</evidence>
<dbReference type="PANTHER" id="PTHR21041">
    <property type="entry name" value="DENDRITIC CELL-SPECIFIC TRANSMEMBRANE PROTEIN"/>
    <property type="match status" value="1"/>
</dbReference>
<dbReference type="OrthoDB" id="9947082at2759"/>
<organism evidence="7 8">
    <name type="scientific">Conger conger</name>
    <name type="common">Conger eel</name>
    <name type="synonym">Muraena conger</name>
    <dbReference type="NCBI Taxonomy" id="82655"/>
    <lineage>
        <taxon>Eukaryota</taxon>
        <taxon>Metazoa</taxon>
        <taxon>Chordata</taxon>
        <taxon>Craniata</taxon>
        <taxon>Vertebrata</taxon>
        <taxon>Euteleostomi</taxon>
        <taxon>Actinopterygii</taxon>
        <taxon>Neopterygii</taxon>
        <taxon>Teleostei</taxon>
        <taxon>Anguilliformes</taxon>
        <taxon>Congridae</taxon>
        <taxon>Conger</taxon>
    </lineage>
</organism>
<accession>A0A9Q1HW86</accession>
<comment type="subcellular location">
    <subcellularLocation>
        <location evidence="1">Membrane</location>
        <topology evidence="1">Multi-pass membrane protein</topology>
    </subcellularLocation>
</comment>
<name>A0A9Q1HW86_CONCO</name>
<dbReference type="InterPro" id="IPR012858">
    <property type="entry name" value="DC_STAMP-like"/>
</dbReference>
<evidence type="ECO:0000259" key="6">
    <source>
        <dbReference type="Pfam" id="PF07782"/>
    </source>
</evidence>
<evidence type="ECO:0000256" key="4">
    <source>
        <dbReference type="ARBA" id="ARBA00023136"/>
    </source>
</evidence>
<feature type="transmembrane region" description="Helical" evidence="5">
    <location>
        <begin position="88"/>
        <end position="110"/>
    </location>
</feature>
<feature type="domain" description="Dendritic cell-specific transmembrane protein-like" evidence="6">
    <location>
        <begin position="212"/>
        <end position="327"/>
    </location>
</feature>
<keyword evidence="3 5" id="KW-1133">Transmembrane helix</keyword>
<evidence type="ECO:0000313" key="8">
    <source>
        <dbReference type="Proteomes" id="UP001152803"/>
    </source>
</evidence>
<protein>
    <recommendedName>
        <fullName evidence="6">Dendritic cell-specific transmembrane protein-like domain-containing protein</fullName>
    </recommendedName>
</protein>
<proteinExistence type="predicted"/>